<dbReference type="GO" id="GO:0046933">
    <property type="term" value="F:proton-transporting ATP synthase activity, rotational mechanism"/>
    <property type="evidence" value="ECO:0007669"/>
    <property type="project" value="UniProtKB-UniRule"/>
</dbReference>
<dbReference type="CDD" id="cd06503">
    <property type="entry name" value="ATP-synt_Fo_b"/>
    <property type="match status" value="1"/>
</dbReference>
<comment type="subunit">
    <text evidence="11">F-type ATPases have 2 components, F(1) - the catalytic core - and F(0) - the membrane proton channel. F(1) has five subunits: alpha(3), beta(3), gamma(1), delta(1), epsilon(1). F(0) has four main subunits: a(1), b(1), b'(1) and c(10-14). The alpha and beta chains form an alternating ring which encloses part of the gamma chain. F(1) is attached to F(0) by a central stalk formed by the gamma and epsilon chains, while a peripheral stalk is formed by the delta, b and b' chains.</text>
</comment>
<comment type="subcellular location">
    <subcellularLocation>
        <location evidence="1">Membrane</location>
        <topology evidence="1">Single-pass membrane protein</topology>
    </subcellularLocation>
    <subcellularLocation>
        <location evidence="11">Plastid</location>
        <location evidence="11">Chloroplast thylakoid membrane</location>
        <topology evidence="11">Single-pass membrane protein</topology>
    </subcellularLocation>
</comment>
<dbReference type="EMBL" id="AB807662">
    <property type="protein sequence ID" value="BBI37285.1"/>
    <property type="molecule type" value="Genomic_DNA"/>
</dbReference>
<comment type="similarity">
    <text evidence="11 12">Belongs to the ATPase B chain family.</text>
</comment>
<dbReference type="GO" id="GO:0009535">
    <property type="term" value="C:chloroplast thylakoid membrane"/>
    <property type="evidence" value="ECO:0007669"/>
    <property type="project" value="UniProtKB-SubCell"/>
</dbReference>
<accession>A0A455TMY6</accession>
<evidence type="ECO:0000256" key="12">
    <source>
        <dbReference type="RuleBase" id="RU003848"/>
    </source>
</evidence>
<comment type="function">
    <text evidence="10 11">F(1)F(0) ATP synthase produces ATP from ADP in the presence of a proton or sodium gradient. F-type ATPases consist of two structural domains, F(1) containing the extramembraneous catalytic core and F(0) containing the membrane proton channel, linked together by a central stalk and a peripheral stalk. During catalysis, ATP synthesis in the catalytic domain of F(1) is coupled via a rotary mechanism of the central stalk subunits to proton translocation.</text>
</comment>
<geneLocation type="chloroplast" evidence="14"/>
<feature type="coiled-coil region" evidence="13">
    <location>
        <begin position="57"/>
        <end position="98"/>
    </location>
</feature>
<evidence type="ECO:0000256" key="11">
    <source>
        <dbReference type="HAMAP-Rule" id="MF_01398"/>
    </source>
</evidence>
<gene>
    <name evidence="11 14" type="primary">atpF</name>
</gene>
<evidence type="ECO:0000256" key="7">
    <source>
        <dbReference type="ARBA" id="ARBA00023065"/>
    </source>
</evidence>
<keyword evidence="5 11" id="KW-0375">Hydrogen ion transport</keyword>
<keyword evidence="11" id="KW-0793">Thylakoid</keyword>
<dbReference type="AlphaFoldDB" id="A0A455TMY6"/>
<evidence type="ECO:0000256" key="6">
    <source>
        <dbReference type="ARBA" id="ARBA00022989"/>
    </source>
</evidence>
<reference evidence="14" key="1">
    <citation type="journal article" date="2019" name="Mar. Drugs">
        <title>In Silico Analysis of Relationship between Proteins from Plastid Genome of Red Alga Palmaria sp. (Japan) and Angiotensin I Converting Enzyme Inhibitory Peptides.</title>
        <authorList>
            <person name="Kumagai Y."/>
            <person name="Miyabe Y."/>
            <person name="Takeda T."/>
            <person name="Adachi K."/>
            <person name="Yasui H."/>
            <person name="Kishimura H."/>
        </authorList>
    </citation>
    <scope>NUCLEOTIDE SEQUENCE</scope>
</reference>
<evidence type="ECO:0000256" key="5">
    <source>
        <dbReference type="ARBA" id="ARBA00022781"/>
    </source>
</evidence>
<keyword evidence="4 11" id="KW-0812">Transmembrane</keyword>
<keyword evidence="7 11" id="KW-0406">Ion transport</keyword>
<evidence type="ECO:0000256" key="4">
    <source>
        <dbReference type="ARBA" id="ARBA00022692"/>
    </source>
</evidence>
<evidence type="ECO:0000256" key="10">
    <source>
        <dbReference type="ARBA" id="ARBA00025198"/>
    </source>
</evidence>
<keyword evidence="14" id="KW-0934">Plastid</keyword>
<proteinExistence type="inferred from homology"/>
<keyword evidence="9 11" id="KW-0066">ATP synthesis</keyword>
<evidence type="ECO:0000256" key="1">
    <source>
        <dbReference type="ARBA" id="ARBA00004167"/>
    </source>
</evidence>
<evidence type="ECO:0000313" key="14">
    <source>
        <dbReference type="EMBL" id="BBI37285.1"/>
    </source>
</evidence>
<dbReference type="GO" id="GO:0045259">
    <property type="term" value="C:proton-transporting ATP synthase complex"/>
    <property type="evidence" value="ECO:0007669"/>
    <property type="project" value="UniProtKB-KW"/>
</dbReference>
<dbReference type="InterPro" id="IPR002146">
    <property type="entry name" value="ATP_synth_b/b'su_bac/chlpt"/>
</dbReference>
<evidence type="ECO:0000256" key="8">
    <source>
        <dbReference type="ARBA" id="ARBA00023136"/>
    </source>
</evidence>
<keyword evidence="2 11" id="KW-0813">Transport</keyword>
<evidence type="ECO:0000256" key="13">
    <source>
        <dbReference type="SAM" id="Coils"/>
    </source>
</evidence>
<protein>
    <recommendedName>
        <fullName evidence="11">ATP synthase subunit b, chloroplastic</fullName>
    </recommendedName>
    <alternativeName>
        <fullName evidence="11">ATP synthase F(0) sector subunit b</fullName>
    </alternativeName>
    <alternativeName>
        <fullName evidence="11">ATPase subunit I</fullName>
    </alternativeName>
</protein>
<dbReference type="PANTHER" id="PTHR34264:SF3">
    <property type="entry name" value="ATP SYNTHASE SUBUNIT B, CHLOROPLASTIC"/>
    <property type="match status" value="1"/>
</dbReference>
<evidence type="ECO:0000256" key="2">
    <source>
        <dbReference type="ARBA" id="ARBA00022448"/>
    </source>
</evidence>
<evidence type="ECO:0000256" key="3">
    <source>
        <dbReference type="ARBA" id="ARBA00022547"/>
    </source>
</evidence>
<keyword evidence="8 11" id="KW-0472">Membrane</keyword>
<dbReference type="PANTHER" id="PTHR34264">
    <property type="entry name" value="ATP SYNTHASE SUBUNIT B, CHLOROPLASTIC"/>
    <property type="match status" value="1"/>
</dbReference>
<sequence length="180" mass="20487">MSNIFQVFNMLSEHIEQKTLGFNPDFLEANVINITLLLSGLIYILKNFLGSNLVARQEKVLLAIQESEERLKQANERLEESQKQLQQTQFVIEQIRKESEITAQKVRDSILEQGKADIAKLTISGKNSIINAEQQVKRQIQQQITTLAIHRVTLQLKSRVDASTQSSIIDTNIMKLGNKI</sequence>
<keyword evidence="13" id="KW-0175">Coiled coil</keyword>
<keyword evidence="3 11" id="KW-0138">CF(0)</keyword>
<organism evidence="14">
    <name type="scientific">Palmaria palmata</name>
    <name type="common">Dulse</name>
    <name type="synonym">Rhodymenia palmata</name>
    <dbReference type="NCBI Taxonomy" id="2822"/>
    <lineage>
        <taxon>Eukaryota</taxon>
        <taxon>Rhodophyta</taxon>
        <taxon>Florideophyceae</taxon>
        <taxon>Nemaliophycidae</taxon>
        <taxon>Palmariales</taxon>
        <taxon>Palmariaceae</taxon>
        <taxon>Palmaria</taxon>
    </lineage>
</organism>
<comment type="function">
    <text evidence="11">Component of the F(0) channel, it forms part of the peripheral stalk, linking F(1) to F(0).</text>
</comment>
<name>A0A455TMY6_PALPL</name>
<evidence type="ECO:0000256" key="9">
    <source>
        <dbReference type="ARBA" id="ARBA00023310"/>
    </source>
</evidence>
<dbReference type="HAMAP" id="MF_01398">
    <property type="entry name" value="ATP_synth_b_bprime"/>
    <property type="match status" value="1"/>
</dbReference>
<keyword evidence="14" id="KW-0150">Chloroplast</keyword>
<comment type="miscellaneous">
    <text evidence="11">In plastids the F-type ATPase is also known as CF(1)CF(0).</text>
</comment>
<dbReference type="Pfam" id="PF00430">
    <property type="entry name" value="ATP-synt_B"/>
    <property type="match status" value="1"/>
</dbReference>
<keyword evidence="6 11" id="KW-1133">Transmembrane helix</keyword>